<sequence length="418" mass="47005">MVPLIAAADLDANPAFARLWEFVTRELVAEDASSLGKERERERNWRWRATRKTGGRRSRRGKVDGRDQERDDDEGDEEEDEEEDDGDGKGNKKEKRQSSDLSLDQHLHALRVARAKRRILCDVLDDAGAYFDVSAVSQSQSQDKMTPEADPSQSLGELVRVIAAYLHVNLIGVGSLLGEGGEDEEDLLYEDILRFKANIDPIANAVSSRLVEIESSLCALSNIALEHSDGSEDEREARAQSNMGHSLSGSIQTQLSRLSDLRDNLLPSSLTTLSTNLQQLLTLQRQLLQLQIQHLETSKHGVLSRYTMSNIAFLDTVAQTMALKAQVLLLEARIEVECSPQAERRREVIREKMVEVEKEDAELDDRISVLEGVLAEYEAADPDGTVMPRLGRRYKEIEEEMEGVKRDIEMLQRQAAKR</sequence>
<dbReference type="VEuPathDB" id="FungiDB:Z520_08027"/>
<feature type="region of interest" description="Disordered" evidence="2">
    <location>
        <begin position="30"/>
        <end position="101"/>
    </location>
</feature>
<dbReference type="STRING" id="1442371.A0A0D2K041"/>
<feature type="compositionally biased region" description="Basic residues" evidence="2">
    <location>
        <begin position="46"/>
        <end position="60"/>
    </location>
</feature>
<name>A0A0D2K041_9EURO</name>
<reference evidence="3 4" key="1">
    <citation type="submission" date="2015-01" db="EMBL/GenBank/DDBJ databases">
        <title>The Genome Sequence of Fonsecaea multimorphosa CBS 102226.</title>
        <authorList>
            <consortium name="The Broad Institute Genomics Platform"/>
            <person name="Cuomo C."/>
            <person name="de Hoog S."/>
            <person name="Gorbushina A."/>
            <person name="Stielow B."/>
            <person name="Teixiera M."/>
            <person name="Abouelleil A."/>
            <person name="Chapman S.B."/>
            <person name="Priest M."/>
            <person name="Young S.K."/>
            <person name="Wortman J."/>
            <person name="Nusbaum C."/>
            <person name="Birren B."/>
        </authorList>
    </citation>
    <scope>NUCLEOTIDE SEQUENCE [LARGE SCALE GENOMIC DNA]</scope>
    <source>
        <strain evidence="3 4">CBS 102226</strain>
    </source>
</reference>
<dbReference type="Proteomes" id="UP000053411">
    <property type="component" value="Unassembled WGS sequence"/>
</dbReference>
<proteinExistence type="predicted"/>
<feature type="compositionally biased region" description="Basic and acidic residues" evidence="2">
    <location>
        <begin position="36"/>
        <end position="45"/>
    </location>
</feature>
<dbReference type="OrthoDB" id="66964at2759"/>
<accession>A0A0D2K041</accession>
<feature type="coiled-coil region" evidence="1">
    <location>
        <begin position="387"/>
        <end position="414"/>
    </location>
</feature>
<keyword evidence="4" id="KW-1185">Reference proteome</keyword>
<dbReference type="RefSeq" id="XP_016630372.1">
    <property type="nucleotide sequence ID" value="XM_016778524.1"/>
</dbReference>
<evidence type="ECO:0000256" key="1">
    <source>
        <dbReference type="SAM" id="Coils"/>
    </source>
</evidence>
<dbReference type="GeneID" id="27713773"/>
<keyword evidence="1" id="KW-0175">Coiled coil</keyword>
<evidence type="ECO:0000313" key="4">
    <source>
        <dbReference type="Proteomes" id="UP000053411"/>
    </source>
</evidence>
<evidence type="ECO:0000256" key="2">
    <source>
        <dbReference type="SAM" id="MobiDB-lite"/>
    </source>
</evidence>
<feature type="compositionally biased region" description="Acidic residues" evidence="2">
    <location>
        <begin position="70"/>
        <end position="86"/>
    </location>
</feature>
<gene>
    <name evidence="3" type="ORF">Z520_08027</name>
</gene>
<dbReference type="AlphaFoldDB" id="A0A0D2K041"/>
<organism evidence="3 4">
    <name type="scientific">Fonsecaea multimorphosa CBS 102226</name>
    <dbReference type="NCBI Taxonomy" id="1442371"/>
    <lineage>
        <taxon>Eukaryota</taxon>
        <taxon>Fungi</taxon>
        <taxon>Dikarya</taxon>
        <taxon>Ascomycota</taxon>
        <taxon>Pezizomycotina</taxon>
        <taxon>Eurotiomycetes</taxon>
        <taxon>Chaetothyriomycetidae</taxon>
        <taxon>Chaetothyriales</taxon>
        <taxon>Herpotrichiellaceae</taxon>
        <taxon>Fonsecaea</taxon>
    </lineage>
</organism>
<protein>
    <submittedName>
        <fullName evidence="3">Uncharacterized protein</fullName>
    </submittedName>
</protein>
<dbReference type="EMBL" id="KN848078">
    <property type="protein sequence ID" value="KIX96249.1"/>
    <property type="molecule type" value="Genomic_DNA"/>
</dbReference>
<evidence type="ECO:0000313" key="3">
    <source>
        <dbReference type="EMBL" id="KIX96249.1"/>
    </source>
</evidence>